<dbReference type="Proteomes" id="UP001177670">
    <property type="component" value="Unassembled WGS sequence"/>
</dbReference>
<feature type="compositionally biased region" description="Basic and acidic residues" evidence="1">
    <location>
        <begin position="1"/>
        <end position="14"/>
    </location>
</feature>
<protein>
    <submittedName>
        <fullName evidence="2">Uncharacterized protein</fullName>
    </submittedName>
</protein>
<gene>
    <name evidence="2" type="ORF">K0M31_004446</name>
</gene>
<evidence type="ECO:0000313" key="3">
    <source>
        <dbReference type="Proteomes" id="UP001177670"/>
    </source>
</evidence>
<name>A0AA40FWS9_9HYME</name>
<dbReference type="AlphaFoldDB" id="A0AA40FWS9"/>
<feature type="region of interest" description="Disordered" evidence="1">
    <location>
        <begin position="1"/>
        <end position="45"/>
    </location>
</feature>
<keyword evidence="3" id="KW-1185">Reference proteome</keyword>
<sequence length="100" mass="10367">MISNGSDREAEQGQKRRAGKCQDVVDGVSPAARPHGAKSIDDDAGHGVEKLGVFSSKVTAALTPPRPRGVGSRSTGNGRAYLGMFSVKDSCSPPSVSQKL</sequence>
<organism evidence="2 3">
    <name type="scientific">Melipona bicolor</name>
    <dbReference type="NCBI Taxonomy" id="60889"/>
    <lineage>
        <taxon>Eukaryota</taxon>
        <taxon>Metazoa</taxon>
        <taxon>Ecdysozoa</taxon>
        <taxon>Arthropoda</taxon>
        <taxon>Hexapoda</taxon>
        <taxon>Insecta</taxon>
        <taxon>Pterygota</taxon>
        <taxon>Neoptera</taxon>
        <taxon>Endopterygota</taxon>
        <taxon>Hymenoptera</taxon>
        <taxon>Apocrita</taxon>
        <taxon>Aculeata</taxon>
        <taxon>Apoidea</taxon>
        <taxon>Anthophila</taxon>
        <taxon>Apidae</taxon>
        <taxon>Melipona</taxon>
    </lineage>
</organism>
<comment type="caution">
    <text evidence="2">The sequence shown here is derived from an EMBL/GenBank/DDBJ whole genome shotgun (WGS) entry which is preliminary data.</text>
</comment>
<reference evidence="2" key="1">
    <citation type="submission" date="2021-10" db="EMBL/GenBank/DDBJ databases">
        <title>Melipona bicolor Genome sequencing and assembly.</title>
        <authorList>
            <person name="Araujo N.S."/>
            <person name="Arias M.C."/>
        </authorList>
    </citation>
    <scope>NUCLEOTIDE SEQUENCE</scope>
    <source>
        <strain evidence="2">USP_2M_L1-L4_2017</strain>
        <tissue evidence="2">Whole body</tissue>
    </source>
</reference>
<evidence type="ECO:0000313" key="2">
    <source>
        <dbReference type="EMBL" id="KAK1126824.1"/>
    </source>
</evidence>
<evidence type="ECO:0000256" key="1">
    <source>
        <dbReference type="SAM" id="MobiDB-lite"/>
    </source>
</evidence>
<accession>A0AA40FWS9</accession>
<dbReference type="EMBL" id="JAHYIQ010000013">
    <property type="protein sequence ID" value="KAK1126824.1"/>
    <property type="molecule type" value="Genomic_DNA"/>
</dbReference>
<proteinExistence type="predicted"/>